<dbReference type="CDD" id="cd00009">
    <property type="entry name" value="AAA"/>
    <property type="match status" value="1"/>
</dbReference>
<dbReference type="PROSITE" id="PS50045">
    <property type="entry name" value="SIGMA54_INTERACT_4"/>
    <property type="match status" value="1"/>
</dbReference>
<dbReference type="InterPro" id="IPR001789">
    <property type="entry name" value="Sig_transdc_resp-reg_receiver"/>
</dbReference>
<dbReference type="Gene3D" id="1.10.10.60">
    <property type="entry name" value="Homeodomain-like"/>
    <property type="match status" value="1"/>
</dbReference>
<evidence type="ECO:0000256" key="5">
    <source>
        <dbReference type="ARBA" id="ARBA00022553"/>
    </source>
</evidence>
<accession>A0A6M5YMN8</accession>
<dbReference type="SMART" id="SM00448">
    <property type="entry name" value="REC"/>
    <property type="match status" value="1"/>
</dbReference>
<dbReference type="PANTHER" id="PTHR32071">
    <property type="entry name" value="TRANSCRIPTIONAL REGULATORY PROTEIN"/>
    <property type="match status" value="1"/>
</dbReference>
<keyword evidence="7" id="KW-0067">ATP-binding</keyword>
<dbReference type="InterPro" id="IPR002197">
    <property type="entry name" value="HTH_Fis"/>
</dbReference>
<dbReference type="Proteomes" id="UP000503447">
    <property type="component" value="Chromosome"/>
</dbReference>
<evidence type="ECO:0000256" key="8">
    <source>
        <dbReference type="ARBA" id="ARBA00023012"/>
    </source>
</evidence>
<name>A0A6M5YMN8_9BACT</name>
<evidence type="ECO:0000259" key="18">
    <source>
        <dbReference type="PROSITE" id="PS50110"/>
    </source>
</evidence>
<evidence type="ECO:0000256" key="16">
    <source>
        <dbReference type="PROSITE-ProRule" id="PRU00169"/>
    </source>
</evidence>
<evidence type="ECO:0000256" key="14">
    <source>
        <dbReference type="ARBA" id="ARBA00029881"/>
    </source>
</evidence>
<evidence type="ECO:0000256" key="15">
    <source>
        <dbReference type="ARBA" id="ARBA00031910"/>
    </source>
</evidence>
<keyword evidence="6" id="KW-0547">Nucleotide-binding</keyword>
<dbReference type="SUPFAM" id="SSF46689">
    <property type="entry name" value="Homeodomain-like"/>
    <property type="match status" value="1"/>
</dbReference>
<dbReference type="EMBL" id="CP053452">
    <property type="protein sequence ID" value="QJW94854.1"/>
    <property type="molecule type" value="Genomic_DNA"/>
</dbReference>
<dbReference type="PRINTS" id="PR01590">
    <property type="entry name" value="HTHFIS"/>
</dbReference>
<dbReference type="Gene3D" id="3.40.50.300">
    <property type="entry name" value="P-loop containing nucleotide triphosphate hydrolases"/>
    <property type="match status" value="1"/>
</dbReference>
<dbReference type="Pfam" id="PF02954">
    <property type="entry name" value="HTH_8"/>
    <property type="match status" value="1"/>
</dbReference>
<organism evidence="19 20">
    <name type="scientific">Frigoriglobus tundricola</name>
    <dbReference type="NCBI Taxonomy" id="2774151"/>
    <lineage>
        <taxon>Bacteria</taxon>
        <taxon>Pseudomonadati</taxon>
        <taxon>Planctomycetota</taxon>
        <taxon>Planctomycetia</taxon>
        <taxon>Gemmatales</taxon>
        <taxon>Gemmataceae</taxon>
        <taxon>Frigoriglobus</taxon>
    </lineage>
</organism>
<dbReference type="InterPro" id="IPR002078">
    <property type="entry name" value="Sigma_54_int"/>
</dbReference>
<keyword evidence="20" id="KW-1185">Reference proteome</keyword>
<evidence type="ECO:0000256" key="1">
    <source>
        <dbReference type="ARBA" id="ARBA00004496"/>
    </source>
</evidence>
<dbReference type="Gene3D" id="3.40.50.2300">
    <property type="match status" value="1"/>
</dbReference>
<feature type="domain" description="Response regulatory" evidence="18">
    <location>
        <begin position="3"/>
        <end position="117"/>
    </location>
</feature>
<dbReference type="AlphaFoldDB" id="A0A6M5YMN8"/>
<evidence type="ECO:0000256" key="7">
    <source>
        <dbReference type="ARBA" id="ARBA00022840"/>
    </source>
</evidence>
<evidence type="ECO:0000256" key="4">
    <source>
        <dbReference type="ARBA" id="ARBA00022491"/>
    </source>
</evidence>
<dbReference type="InterPro" id="IPR058031">
    <property type="entry name" value="AAA_lid_NorR"/>
</dbReference>
<evidence type="ECO:0000256" key="3">
    <source>
        <dbReference type="ARBA" id="ARBA00022490"/>
    </source>
</evidence>
<dbReference type="InterPro" id="IPR025662">
    <property type="entry name" value="Sigma_54_int_dom_ATP-bd_1"/>
</dbReference>
<protein>
    <recommendedName>
        <fullName evidence="2">DNA-binding transcriptional regulator NtrC</fullName>
    </recommendedName>
    <alternativeName>
        <fullName evidence="14">Nitrogen regulation protein NR(I)</fullName>
    </alternativeName>
    <alternativeName>
        <fullName evidence="15">Nitrogen regulator I</fullName>
    </alternativeName>
</protein>
<keyword evidence="9" id="KW-0805">Transcription regulation</keyword>
<keyword evidence="11" id="KW-0010">Activator</keyword>
<sequence length="483" mass="52569">MPTLLVVDDEPAIQHAFQRAFRGGELVLRSASSAAEAVDAVARERPDVVVLDVRLSDATGLETYHRLRAVDARVPVILVTGHGTTELAIEAMKAGAYEYLLKPLELNELRAVVDRAVQSSRLMRVPAAIPTDGPEGGTGDPLLGRCAAMQDVYKAVGRVAGQNVTVLVLGESGTGKELVARALYQHSRRADKPFLAVNCAAIPEALLESELFGHEKGAFTGADRKRIGKFEQCHGGTIFLDEVGEMTPLTQAKVLRLIQDQQFERVGGSETVQTDVRLIAATNADLEKMAEDGRFRLDLYFRLNVFTIKLPALRDRGDDVALLVEHFAKRFGRELGKPETEVSPEALAALRAYPWPGNVRELQSVLKQSILQTSGSVLLPDFLPPHVRKPAPVPAPSGEPTAAFDWDTFVSGRIAAGTEGLYAEGLERMEREVLIRVLKHTAGNQLQAARILGITRGSLRNKIRTLGISIARSVWADDDQGES</sequence>
<evidence type="ECO:0000256" key="13">
    <source>
        <dbReference type="ARBA" id="ARBA00023231"/>
    </source>
</evidence>
<comment type="subcellular location">
    <subcellularLocation>
        <location evidence="1">Cytoplasm</location>
    </subcellularLocation>
</comment>
<feature type="domain" description="Sigma-54 factor interaction" evidence="17">
    <location>
        <begin position="142"/>
        <end position="371"/>
    </location>
</feature>
<evidence type="ECO:0000256" key="6">
    <source>
        <dbReference type="ARBA" id="ARBA00022741"/>
    </source>
</evidence>
<dbReference type="FunFam" id="3.40.50.300:FF:000006">
    <property type="entry name" value="DNA-binding transcriptional regulator NtrC"/>
    <property type="match status" value="1"/>
</dbReference>
<dbReference type="InterPro" id="IPR027417">
    <property type="entry name" value="P-loop_NTPase"/>
</dbReference>
<dbReference type="InterPro" id="IPR003593">
    <property type="entry name" value="AAA+_ATPase"/>
</dbReference>
<dbReference type="Gene3D" id="1.10.8.60">
    <property type="match status" value="1"/>
</dbReference>
<evidence type="ECO:0000256" key="2">
    <source>
        <dbReference type="ARBA" id="ARBA00019059"/>
    </source>
</evidence>
<dbReference type="GO" id="GO:0005524">
    <property type="term" value="F:ATP binding"/>
    <property type="evidence" value="ECO:0007669"/>
    <property type="project" value="UniProtKB-KW"/>
</dbReference>
<evidence type="ECO:0000256" key="10">
    <source>
        <dbReference type="ARBA" id="ARBA00023125"/>
    </source>
</evidence>
<dbReference type="Pfam" id="PF00072">
    <property type="entry name" value="Response_reg"/>
    <property type="match status" value="1"/>
</dbReference>
<dbReference type="SMART" id="SM00382">
    <property type="entry name" value="AAA"/>
    <property type="match status" value="1"/>
</dbReference>
<dbReference type="PROSITE" id="PS50110">
    <property type="entry name" value="RESPONSE_REGULATORY"/>
    <property type="match status" value="1"/>
</dbReference>
<dbReference type="SUPFAM" id="SSF52172">
    <property type="entry name" value="CheY-like"/>
    <property type="match status" value="1"/>
</dbReference>
<dbReference type="InterPro" id="IPR009057">
    <property type="entry name" value="Homeodomain-like_sf"/>
</dbReference>
<dbReference type="RefSeq" id="WP_171470765.1">
    <property type="nucleotide sequence ID" value="NZ_CP053452.2"/>
</dbReference>
<dbReference type="Pfam" id="PF00158">
    <property type="entry name" value="Sigma54_activat"/>
    <property type="match status" value="1"/>
</dbReference>
<evidence type="ECO:0000259" key="17">
    <source>
        <dbReference type="PROSITE" id="PS50045"/>
    </source>
</evidence>
<dbReference type="GO" id="GO:0006355">
    <property type="term" value="P:regulation of DNA-templated transcription"/>
    <property type="evidence" value="ECO:0007669"/>
    <property type="project" value="InterPro"/>
</dbReference>
<keyword evidence="3" id="KW-0963">Cytoplasm</keyword>
<dbReference type="GO" id="GO:0043565">
    <property type="term" value="F:sequence-specific DNA binding"/>
    <property type="evidence" value="ECO:0007669"/>
    <property type="project" value="InterPro"/>
</dbReference>
<evidence type="ECO:0000313" key="19">
    <source>
        <dbReference type="EMBL" id="QJW94854.1"/>
    </source>
</evidence>
<reference evidence="20" key="1">
    <citation type="submission" date="2020-05" db="EMBL/GenBank/DDBJ databases">
        <title>Frigoriglobus tundricola gen. nov., sp. nov., a psychrotolerant cellulolytic planctomycete of the family Gemmataceae with two divergent copies of 16S rRNA gene.</title>
        <authorList>
            <person name="Kulichevskaya I.S."/>
            <person name="Ivanova A.A."/>
            <person name="Naumoff D.G."/>
            <person name="Beletsky A.V."/>
            <person name="Rijpstra W.I.C."/>
            <person name="Sinninghe Damste J.S."/>
            <person name="Mardanov A.V."/>
            <person name="Ravin N.V."/>
            <person name="Dedysh S.N."/>
        </authorList>
    </citation>
    <scope>NUCLEOTIDE SEQUENCE [LARGE SCALE GENOMIC DNA]</scope>
    <source>
        <strain evidence="20">PL17</strain>
    </source>
</reference>
<proteinExistence type="predicted"/>
<keyword evidence="13" id="KW-0535">Nitrogen fixation</keyword>
<dbReference type="KEGG" id="ftj:FTUN_2380"/>
<evidence type="ECO:0000256" key="12">
    <source>
        <dbReference type="ARBA" id="ARBA00023163"/>
    </source>
</evidence>
<dbReference type="SUPFAM" id="SSF52540">
    <property type="entry name" value="P-loop containing nucleoside triphosphate hydrolases"/>
    <property type="match status" value="1"/>
</dbReference>
<keyword evidence="10" id="KW-0238">DNA-binding</keyword>
<dbReference type="InterPro" id="IPR011006">
    <property type="entry name" value="CheY-like_superfamily"/>
</dbReference>
<keyword evidence="5 16" id="KW-0597">Phosphoprotein</keyword>
<evidence type="ECO:0000313" key="20">
    <source>
        <dbReference type="Proteomes" id="UP000503447"/>
    </source>
</evidence>
<keyword evidence="12" id="KW-0804">Transcription</keyword>
<keyword evidence="4" id="KW-0678">Repressor</keyword>
<evidence type="ECO:0000256" key="9">
    <source>
        <dbReference type="ARBA" id="ARBA00023015"/>
    </source>
</evidence>
<evidence type="ECO:0000256" key="11">
    <source>
        <dbReference type="ARBA" id="ARBA00023159"/>
    </source>
</evidence>
<dbReference type="PROSITE" id="PS00675">
    <property type="entry name" value="SIGMA54_INTERACT_1"/>
    <property type="match status" value="1"/>
</dbReference>
<dbReference type="Pfam" id="PF25601">
    <property type="entry name" value="AAA_lid_14"/>
    <property type="match status" value="1"/>
</dbReference>
<feature type="modified residue" description="4-aspartylphosphate" evidence="16">
    <location>
        <position position="52"/>
    </location>
</feature>
<dbReference type="GO" id="GO:0000160">
    <property type="term" value="P:phosphorelay signal transduction system"/>
    <property type="evidence" value="ECO:0007669"/>
    <property type="project" value="UniProtKB-KW"/>
</dbReference>
<dbReference type="GO" id="GO:0005737">
    <property type="term" value="C:cytoplasm"/>
    <property type="evidence" value="ECO:0007669"/>
    <property type="project" value="UniProtKB-SubCell"/>
</dbReference>
<gene>
    <name evidence="19" type="ORF">FTUN_2380</name>
</gene>
<keyword evidence="8" id="KW-0902">Two-component regulatory system</keyword>
<dbReference type="PANTHER" id="PTHR32071:SF95">
    <property type="entry name" value="DNA-BINDING TRANSCRIPTIONAL REGULATOR NTRC"/>
    <property type="match status" value="1"/>
</dbReference>